<organism evidence="2 3">
    <name type="scientific">Aspergillus brasiliensis</name>
    <dbReference type="NCBI Taxonomy" id="319629"/>
    <lineage>
        <taxon>Eukaryota</taxon>
        <taxon>Fungi</taxon>
        <taxon>Dikarya</taxon>
        <taxon>Ascomycota</taxon>
        <taxon>Pezizomycotina</taxon>
        <taxon>Eurotiomycetes</taxon>
        <taxon>Eurotiomycetidae</taxon>
        <taxon>Eurotiales</taxon>
        <taxon>Aspergillaceae</taxon>
        <taxon>Aspergillus</taxon>
        <taxon>Aspergillus subgen. Circumdati</taxon>
    </lineage>
</organism>
<proteinExistence type="predicted"/>
<gene>
    <name evidence="2" type="ORF">AbraCBS73388_004471</name>
</gene>
<sequence>MATAVSTAHLPSHDVVTGRPPSSETKVLPSGRISYIWMLSDTERSHIAQMLNVDSKETLAKTKINNIVTYSFGTASEITLSGTYMKQDREICRTCGKYMGLDDLVHNAKYGSVHSPDFMLDILRNGPKSGETFPHIVFCSRCTTQFQALAWWDDPQNPGQVWKHDP</sequence>
<evidence type="ECO:0000313" key="3">
    <source>
        <dbReference type="Proteomes" id="UP001143548"/>
    </source>
</evidence>
<protein>
    <submittedName>
        <fullName evidence="2">Uncharacterized protein</fullName>
    </submittedName>
</protein>
<evidence type="ECO:0000313" key="2">
    <source>
        <dbReference type="EMBL" id="GKZ27364.1"/>
    </source>
</evidence>
<name>A0A9W6DRX7_9EURO</name>
<dbReference type="Proteomes" id="UP001143548">
    <property type="component" value="Unassembled WGS sequence"/>
</dbReference>
<feature type="region of interest" description="Disordered" evidence="1">
    <location>
        <begin position="1"/>
        <end position="25"/>
    </location>
</feature>
<accession>A0A9W6DRX7</accession>
<dbReference type="AlphaFoldDB" id="A0A9W6DRX7"/>
<evidence type="ECO:0000256" key="1">
    <source>
        <dbReference type="SAM" id="MobiDB-lite"/>
    </source>
</evidence>
<comment type="caution">
    <text evidence="2">The sequence shown here is derived from an EMBL/GenBank/DDBJ whole genome shotgun (WGS) entry which is preliminary data.</text>
</comment>
<reference evidence="2" key="1">
    <citation type="submission" date="2022-07" db="EMBL/GenBank/DDBJ databases">
        <title>Taxonomy of Aspergillus series Nigri: significant species reduction supported by multi-species coalescent approaches.</title>
        <authorList>
            <person name="Bian C."/>
            <person name="Kusuya Y."/>
            <person name="Sklenar F."/>
            <person name="D'hooge E."/>
            <person name="Yaguchi T."/>
            <person name="Takahashi H."/>
            <person name="Hubka V."/>
        </authorList>
    </citation>
    <scope>NUCLEOTIDE SEQUENCE</scope>
    <source>
        <strain evidence="2">CBS 733.88</strain>
    </source>
</reference>
<dbReference type="EMBL" id="BROQ01000205">
    <property type="protein sequence ID" value="GKZ27364.1"/>
    <property type="molecule type" value="Genomic_DNA"/>
</dbReference>